<sequence>MRNMRKTCMNWYRMKNQPEQHYNVVKPHSPLIRFPDRKGYPKLNVPESFTSSVLPSHSSTMSQHSLGGKSSGLPMNRGPPDSAEIVKTLPQKYRRKFMSPEEMEFIQRGGPE</sequence>
<dbReference type="InterPro" id="IPR020373">
    <property type="entry name" value="Kgd4/YMR-31"/>
</dbReference>
<evidence type="ECO:0000256" key="3">
    <source>
        <dbReference type="ARBA" id="ARBA00043970"/>
    </source>
</evidence>
<evidence type="ECO:0000256" key="4">
    <source>
        <dbReference type="SAM" id="MobiDB-lite"/>
    </source>
</evidence>
<dbReference type="GO" id="GO:0030674">
    <property type="term" value="F:protein-macromolecule adaptor activity"/>
    <property type="evidence" value="ECO:0007669"/>
    <property type="project" value="Ensembl"/>
</dbReference>
<protein>
    <submittedName>
        <fullName evidence="5">Alpha-ketoglutarate dehydrogenase subunit 4</fullName>
    </submittedName>
</protein>
<dbReference type="GO" id="GO:0045252">
    <property type="term" value="C:oxoglutarate dehydrogenase complex"/>
    <property type="evidence" value="ECO:0007669"/>
    <property type="project" value="Ensembl"/>
</dbReference>
<comment type="subcellular location">
    <subcellularLocation>
        <location evidence="1">Mitochondrion</location>
    </subcellularLocation>
</comment>
<gene>
    <name evidence="5" type="primary">KGD4</name>
</gene>
<evidence type="ECO:0000256" key="2">
    <source>
        <dbReference type="ARBA" id="ARBA00023128"/>
    </source>
</evidence>
<feature type="compositionally biased region" description="Polar residues" evidence="4">
    <location>
        <begin position="49"/>
        <end position="65"/>
    </location>
</feature>
<dbReference type="FunCoup" id="A0A7N4NZW3">
    <property type="interactions" value="478"/>
</dbReference>
<dbReference type="PANTHER" id="PTHR31601">
    <property type="entry name" value="28S RIBOSOMAL PROTEIN S36, MITOCHONDRIAL"/>
    <property type="match status" value="1"/>
</dbReference>
<dbReference type="GeneTree" id="ENSGT00390000017443"/>
<dbReference type="OrthoDB" id="2116030at2759"/>
<dbReference type="Ensembl" id="ENSSHAT00000026454.1">
    <property type="protein sequence ID" value="ENSSHAP00000030825.1"/>
    <property type="gene ID" value="ENSSHAG00000025478.1"/>
</dbReference>
<comment type="similarity">
    <text evidence="3">Belongs to the alpha-ketoglutarate dehydrogenase component 4 family.</text>
</comment>
<feature type="region of interest" description="Disordered" evidence="4">
    <location>
        <begin position="49"/>
        <end position="112"/>
    </location>
</feature>
<proteinExistence type="inferred from homology"/>
<dbReference type="GO" id="GO:0006103">
    <property type="term" value="P:2-oxoglutarate metabolic process"/>
    <property type="evidence" value="ECO:0007669"/>
    <property type="project" value="Ensembl"/>
</dbReference>
<dbReference type="PANTHER" id="PTHR31601:SF2">
    <property type="entry name" value="ALPHA-KETOGLUTARATE DEHYDROGENASE COMPONENT 4"/>
    <property type="match status" value="1"/>
</dbReference>
<dbReference type="AlphaFoldDB" id="A0A7N4NZW3"/>
<keyword evidence="2" id="KW-0496">Mitochondrion</keyword>
<evidence type="ECO:0000313" key="6">
    <source>
        <dbReference type="Proteomes" id="UP000007648"/>
    </source>
</evidence>
<name>A0A7N4NZW3_SARHA</name>
<evidence type="ECO:0000313" key="5">
    <source>
        <dbReference type="Ensembl" id="ENSSHAP00000030825.1"/>
    </source>
</evidence>
<dbReference type="InParanoid" id="A0A7N4NZW3"/>
<keyword evidence="6" id="KW-1185">Reference proteome</keyword>
<reference evidence="5" key="3">
    <citation type="submission" date="2025-09" db="UniProtKB">
        <authorList>
            <consortium name="Ensembl"/>
        </authorList>
    </citation>
    <scope>IDENTIFICATION</scope>
</reference>
<dbReference type="Proteomes" id="UP000007648">
    <property type="component" value="Unassembled WGS sequence"/>
</dbReference>
<reference evidence="5 6" key="1">
    <citation type="journal article" date="2011" name="Proc. Natl. Acad. Sci. U.S.A.">
        <title>Genetic diversity and population structure of the endangered marsupial Sarcophilus harrisii (Tasmanian devil).</title>
        <authorList>
            <person name="Miller W."/>
            <person name="Hayes V.M."/>
            <person name="Ratan A."/>
            <person name="Petersen D.C."/>
            <person name="Wittekindt N.E."/>
            <person name="Miller J."/>
            <person name="Walenz B."/>
            <person name="Knight J."/>
            <person name="Qi J."/>
            <person name="Zhao F."/>
            <person name="Wang Q."/>
            <person name="Bedoya-Reina O.C."/>
            <person name="Katiyar N."/>
            <person name="Tomsho L.P."/>
            <person name="Kasson L.M."/>
            <person name="Hardie R.A."/>
            <person name="Woodbridge P."/>
            <person name="Tindall E.A."/>
            <person name="Bertelsen M.F."/>
            <person name="Dixon D."/>
            <person name="Pyecroft S."/>
            <person name="Helgen K.M."/>
            <person name="Lesk A.M."/>
            <person name="Pringle T.H."/>
            <person name="Patterson N."/>
            <person name="Zhang Y."/>
            <person name="Kreiss A."/>
            <person name="Woods G.M."/>
            <person name="Jones M.E."/>
            <person name="Schuster S.C."/>
        </authorList>
    </citation>
    <scope>NUCLEOTIDE SEQUENCE [LARGE SCALE GENOMIC DNA]</scope>
</reference>
<dbReference type="GO" id="GO:0006099">
    <property type="term" value="P:tricarboxylic acid cycle"/>
    <property type="evidence" value="ECO:0007669"/>
    <property type="project" value="Ensembl"/>
</dbReference>
<reference evidence="5" key="2">
    <citation type="submission" date="2025-08" db="UniProtKB">
        <authorList>
            <consortium name="Ensembl"/>
        </authorList>
    </citation>
    <scope>IDENTIFICATION</scope>
</reference>
<accession>A0A7N4NZW3</accession>
<organism evidence="5 6">
    <name type="scientific">Sarcophilus harrisii</name>
    <name type="common">Tasmanian devil</name>
    <name type="synonym">Sarcophilus laniarius</name>
    <dbReference type="NCBI Taxonomy" id="9305"/>
    <lineage>
        <taxon>Eukaryota</taxon>
        <taxon>Metazoa</taxon>
        <taxon>Chordata</taxon>
        <taxon>Craniata</taxon>
        <taxon>Vertebrata</taxon>
        <taxon>Euteleostomi</taxon>
        <taxon>Mammalia</taxon>
        <taxon>Metatheria</taxon>
        <taxon>Dasyuromorphia</taxon>
        <taxon>Dasyuridae</taxon>
        <taxon>Sarcophilus</taxon>
    </lineage>
</organism>
<dbReference type="GO" id="GO:0005739">
    <property type="term" value="C:mitochondrion"/>
    <property type="evidence" value="ECO:0007669"/>
    <property type="project" value="UniProtKB-SubCell"/>
</dbReference>
<evidence type="ECO:0000256" key="1">
    <source>
        <dbReference type="ARBA" id="ARBA00004173"/>
    </source>
</evidence>
<dbReference type="GO" id="GO:0004591">
    <property type="term" value="F:oxoglutarate dehydrogenase (succinyl-transferring) activity"/>
    <property type="evidence" value="ECO:0007669"/>
    <property type="project" value="TreeGrafter"/>
</dbReference>